<feature type="region of interest" description="Disordered" evidence="1">
    <location>
        <begin position="1"/>
        <end position="87"/>
    </location>
</feature>
<reference evidence="2" key="1">
    <citation type="submission" date="2020-02" db="EMBL/GenBank/DDBJ databases">
        <authorList>
            <person name="Meier V. D."/>
        </authorList>
    </citation>
    <scope>NUCLEOTIDE SEQUENCE</scope>
    <source>
        <strain evidence="2">AVDCRST_MAG01</strain>
    </source>
</reference>
<feature type="non-terminal residue" evidence="2">
    <location>
        <position position="1"/>
    </location>
</feature>
<feature type="compositionally biased region" description="Low complexity" evidence="1">
    <location>
        <begin position="26"/>
        <end position="37"/>
    </location>
</feature>
<name>A0A6J4NJP8_9ACTN</name>
<protein>
    <submittedName>
        <fullName evidence="2">Uncharacterized protein</fullName>
    </submittedName>
</protein>
<accession>A0A6J4NJP8</accession>
<organism evidence="2">
    <name type="scientific">uncultured Rubrobacteraceae bacterium</name>
    <dbReference type="NCBI Taxonomy" id="349277"/>
    <lineage>
        <taxon>Bacteria</taxon>
        <taxon>Bacillati</taxon>
        <taxon>Actinomycetota</taxon>
        <taxon>Rubrobacteria</taxon>
        <taxon>Rubrobacterales</taxon>
        <taxon>Rubrobacteraceae</taxon>
        <taxon>environmental samples</taxon>
    </lineage>
</organism>
<proteinExistence type="predicted"/>
<sequence>GQRAGAGEGPGAGQGGQGAAAGPGGRHTQAGGRAGAARGRGRGRPNLPRRPPHAHPPREPQAEQHSGGSGRRATGPLRPHSPPPGHL</sequence>
<feature type="non-terminal residue" evidence="2">
    <location>
        <position position="87"/>
    </location>
</feature>
<dbReference type="AlphaFoldDB" id="A0A6J4NJP8"/>
<evidence type="ECO:0000256" key="1">
    <source>
        <dbReference type="SAM" id="MobiDB-lite"/>
    </source>
</evidence>
<feature type="compositionally biased region" description="Gly residues" evidence="1">
    <location>
        <begin position="1"/>
        <end position="25"/>
    </location>
</feature>
<gene>
    <name evidence="2" type="ORF">AVDCRST_MAG01-01-398</name>
</gene>
<dbReference type="EMBL" id="CADCUW010000060">
    <property type="protein sequence ID" value="CAA9388947.1"/>
    <property type="molecule type" value="Genomic_DNA"/>
</dbReference>
<evidence type="ECO:0000313" key="2">
    <source>
        <dbReference type="EMBL" id="CAA9388947.1"/>
    </source>
</evidence>